<proteinExistence type="predicted"/>
<dbReference type="AlphaFoldDB" id="A0A2T5KD42"/>
<dbReference type="OrthoDB" id="7929427at2"/>
<protein>
    <recommendedName>
        <fullName evidence="4">Chemotaxis protein MotC</fullName>
    </recommendedName>
</protein>
<dbReference type="RefSeq" id="WP_108220187.1">
    <property type="nucleotide sequence ID" value="NZ_CP090021.1"/>
</dbReference>
<gene>
    <name evidence="2" type="ORF">C8J28_102100</name>
</gene>
<dbReference type="EMBL" id="QAOT01000002">
    <property type="protein sequence ID" value="PTR20335.1"/>
    <property type="molecule type" value="Genomic_DNA"/>
</dbReference>
<evidence type="ECO:0000313" key="3">
    <source>
        <dbReference type="Proteomes" id="UP000244060"/>
    </source>
</evidence>
<keyword evidence="1" id="KW-0732">Signal</keyword>
<evidence type="ECO:0000256" key="1">
    <source>
        <dbReference type="SAM" id="SignalP"/>
    </source>
</evidence>
<organism evidence="2 3">
    <name type="scientific">Cereibacter azotoformans</name>
    <dbReference type="NCBI Taxonomy" id="43057"/>
    <lineage>
        <taxon>Bacteria</taxon>
        <taxon>Pseudomonadati</taxon>
        <taxon>Pseudomonadota</taxon>
        <taxon>Alphaproteobacteria</taxon>
        <taxon>Rhodobacterales</taxon>
        <taxon>Paracoccaceae</taxon>
        <taxon>Cereibacter</taxon>
    </lineage>
</organism>
<accession>A0A2T5KD42</accession>
<feature type="signal peptide" evidence="1">
    <location>
        <begin position="1"/>
        <end position="33"/>
    </location>
</feature>
<evidence type="ECO:0008006" key="4">
    <source>
        <dbReference type="Google" id="ProtNLM"/>
    </source>
</evidence>
<feature type="chain" id="PRO_5015769126" description="Chemotaxis protein MotC" evidence="1">
    <location>
        <begin position="34"/>
        <end position="523"/>
    </location>
</feature>
<dbReference type="Proteomes" id="UP000244060">
    <property type="component" value="Unassembled WGS sequence"/>
</dbReference>
<reference evidence="2 3" key="1">
    <citation type="submission" date="2018-04" db="EMBL/GenBank/DDBJ databases">
        <title>Genomic Encyclopedia of Type Strains, Phase III (KMG-III): the genomes of soil and plant-associated and newly described type strains.</title>
        <authorList>
            <person name="Whitman W."/>
        </authorList>
    </citation>
    <scope>NUCLEOTIDE SEQUENCE [LARGE SCALE GENOMIC DNA]</scope>
    <source>
        <strain evidence="2 3">KA25</strain>
    </source>
</reference>
<keyword evidence="3" id="KW-1185">Reference proteome</keyword>
<name>A0A2T5KD42_9RHOB</name>
<sequence length="523" mass="54266">MPNDATAGPIRAGARRGAAAVCALIGLSAGAAAQEPLSAIDWLSRSVAAPVKVAPPSDEPGITKGALPAEVAVTPLDGPSPDAAGLLPPAVTGLPHALWGMGRTTDIANRIAIAPTGTLPALQSLLTTILLAEAQPPADSEGKGRLLLARVDKLLAIGALEAATSLIDAASDNGAEIFRRKFDIALLTGEEDTSCAELQKSPDLAPTFPARIFCLARSGDWNAAALTLRTAQALGYVDDAQDALLSRFLDPDLYEDEGPLTHPARVTPLDWRLLEAVGETLPTQSLPIAFAHAELRETAGWKAQIEAAERLSRSGALEPNLLLGLYTARKAAASGGVWDRVRAFQALDEALTAGDAAAAGPALLLAYERMSEVELEVTLARLLAGRLEGLALPPEADALAFRVGLLSPDAEAVARARKPRDAAEGFLVALAAGDPARAAAPMDLMGRAVAAGFGTAGPSETAKDYLDQDRPGEALLLALEEVTRGMDGDTTGVAQGLALLRTLGLEKVARRTALELMLLERRG</sequence>
<comment type="caution">
    <text evidence="2">The sequence shown here is derived from an EMBL/GenBank/DDBJ whole genome shotgun (WGS) entry which is preliminary data.</text>
</comment>
<evidence type="ECO:0000313" key="2">
    <source>
        <dbReference type="EMBL" id="PTR20335.1"/>
    </source>
</evidence>